<accession>A0A9X5CB20</accession>
<feature type="transmembrane region" description="Helical" evidence="8">
    <location>
        <begin position="12"/>
        <end position="34"/>
    </location>
</feature>
<keyword evidence="5 8" id="KW-1133">Transmembrane helix</keyword>
<dbReference type="RefSeq" id="WP_004080479.1">
    <property type="nucleotide sequence ID" value="NZ_CASCYM010000017.1"/>
</dbReference>
<evidence type="ECO:0000256" key="3">
    <source>
        <dbReference type="ARBA" id="ARBA00022475"/>
    </source>
</evidence>
<feature type="transmembrane region" description="Helical" evidence="8">
    <location>
        <begin position="189"/>
        <end position="211"/>
    </location>
</feature>
<gene>
    <name evidence="9" type="ORF">FMM80_22790</name>
</gene>
<feature type="transmembrane region" description="Helical" evidence="8">
    <location>
        <begin position="40"/>
        <end position="61"/>
    </location>
</feature>
<proteinExistence type="predicted"/>
<evidence type="ECO:0000256" key="4">
    <source>
        <dbReference type="ARBA" id="ARBA00022692"/>
    </source>
</evidence>
<keyword evidence="7 8" id="KW-0472">Membrane</keyword>
<feature type="transmembrane region" description="Helical" evidence="8">
    <location>
        <begin position="128"/>
        <end position="145"/>
    </location>
</feature>
<keyword evidence="4 8" id="KW-0812">Transmembrane</keyword>
<evidence type="ECO:0000256" key="8">
    <source>
        <dbReference type="SAM" id="Phobius"/>
    </source>
</evidence>
<evidence type="ECO:0000313" key="9">
    <source>
        <dbReference type="EMBL" id="NDO71324.1"/>
    </source>
</evidence>
<sequence length="458" mass="49299">MRNKKNIRWNTLRITAAGFLGVILLGAMLLYLPVSNTQPIAFIDALFTAVTSVCVTGLVTVVPASQFTLFGKIILLVLIQIGGLGVIACATLFLFLLNRRITIQERVVLKEAYGADRLGGIVKMVKKVILGTFAVEGAGAVMYAFQFIPEYGVIRGIGYSVFHAVSAFCNAGIDILGNNSLADYVTNPIINVTTILLIILSGLGFTVWFDVIGTSRRVIRGEVPTRWWFTRLRLQSKLALLMTGTLLLAGTLFVLFAENGNPETIGGLNPGQKLMASLFQSVTTRTAGFFTVPQGALHAESKLFCAILMFIGGSPGGTAGGVKTTTFVMLFLACLTFVRGGNDTECMGKKITVANFRTGFCVIMVAFAVFITGTIAILIIEPDSILLENVIYETASAVGTVGLTADLTPQLSRISQSVLMVMMYIGRLGPLTLALMFAGKTHPRDRIRSLPEEQIMVG</sequence>
<feature type="transmembrane region" description="Helical" evidence="8">
    <location>
        <begin position="359"/>
        <end position="380"/>
    </location>
</feature>
<protein>
    <submittedName>
        <fullName evidence="9">Potassium transporter KtrB</fullName>
    </submittedName>
</protein>
<keyword evidence="2" id="KW-0813">Transport</keyword>
<dbReference type="OrthoDB" id="9810952at2"/>
<evidence type="ECO:0000256" key="5">
    <source>
        <dbReference type="ARBA" id="ARBA00022989"/>
    </source>
</evidence>
<keyword evidence="3" id="KW-1003">Cell membrane</keyword>
<reference evidence="9 10" key="1">
    <citation type="submission" date="2019-07" db="EMBL/GenBank/DDBJ databases">
        <title>Draft genome sequences of 15 bacterial species constituting the stable defined intestinal microbiota of the GM15 gnotobiotic mouse model.</title>
        <authorList>
            <person name="Elie C."/>
            <person name="Mathieu A."/>
            <person name="Saliou A."/>
            <person name="Darnaud M."/>
            <person name="Leulier F."/>
            <person name="Tamellini A."/>
        </authorList>
    </citation>
    <scope>NUCLEOTIDE SEQUENCE [LARGE SCALE GENOMIC DNA]</scope>
    <source>
        <strain evidence="10">ASF 502</strain>
    </source>
</reference>
<dbReference type="GO" id="GO:0008324">
    <property type="term" value="F:monoatomic cation transmembrane transporter activity"/>
    <property type="evidence" value="ECO:0007669"/>
    <property type="project" value="InterPro"/>
</dbReference>
<organism evidence="9 10">
    <name type="scientific">Schaedlerella arabinosiphila</name>
    <dbReference type="NCBI Taxonomy" id="2044587"/>
    <lineage>
        <taxon>Bacteria</taxon>
        <taxon>Bacillati</taxon>
        <taxon>Bacillota</taxon>
        <taxon>Clostridia</taxon>
        <taxon>Lachnospirales</taxon>
        <taxon>Lachnospiraceae</taxon>
        <taxon>Schaedlerella</taxon>
    </lineage>
</organism>
<comment type="subcellular location">
    <subcellularLocation>
        <location evidence="1">Cell membrane</location>
        <topology evidence="1">Multi-pass membrane protein</topology>
    </subcellularLocation>
</comment>
<dbReference type="EMBL" id="VIRB01000136">
    <property type="protein sequence ID" value="NDO71324.1"/>
    <property type="molecule type" value="Genomic_DNA"/>
</dbReference>
<dbReference type="AlphaFoldDB" id="A0A9X5CB20"/>
<feature type="transmembrane region" description="Helical" evidence="8">
    <location>
        <begin position="238"/>
        <end position="257"/>
    </location>
</feature>
<dbReference type="GO" id="GO:0005886">
    <property type="term" value="C:plasma membrane"/>
    <property type="evidence" value="ECO:0007669"/>
    <property type="project" value="UniProtKB-SubCell"/>
</dbReference>
<dbReference type="PANTHER" id="PTHR32024:SF1">
    <property type="entry name" value="KTR SYSTEM POTASSIUM UPTAKE PROTEIN B"/>
    <property type="match status" value="1"/>
</dbReference>
<dbReference type="PANTHER" id="PTHR32024">
    <property type="entry name" value="TRK SYSTEM POTASSIUM UPTAKE PROTEIN TRKG-RELATED"/>
    <property type="match status" value="1"/>
</dbReference>
<dbReference type="Pfam" id="PF02386">
    <property type="entry name" value="TrkH"/>
    <property type="match status" value="1"/>
</dbReference>
<evidence type="ECO:0000256" key="2">
    <source>
        <dbReference type="ARBA" id="ARBA00022448"/>
    </source>
</evidence>
<comment type="caution">
    <text evidence="9">The sequence shown here is derived from an EMBL/GenBank/DDBJ whole genome shotgun (WGS) entry which is preliminary data.</text>
</comment>
<evidence type="ECO:0000313" key="10">
    <source>
        <dbReference type="Proteomes" id="UP000474104"/>
    </source>
</evidence>
<name>A0A9X5CB20_9FIRM</name>
<keyword evidence="6" id="KW-0406">Ion transport</keyword>
<feature type="transmembrane region" description="Helical" evidence="8">
    <location>
        <begin position="157"/>
        <end position="177"/>
    </location>
</feature>
<feature type="transmembrane region" description="Helical" evidence="8">
    <location>
        <begin position="318"/>
        <end position="338"/>
    </location>
</feature>
<dbReference type="Proteomes" id="UP000474104">
    <property type="component" value="Unassembled WGS sequence"/>
</dbReference>
<evidence type="ECO:0000256" key="1">
    <source>
        <dbReference type="ARBA" id="ARBA00004651"/>
    </source>
</evidence>
<evidence type="ECO:0000256" key="7">
    <source>
        <dbReference type="ARBA" id="ARBA00023136"/>
    </source>
</evidence>
<feature type="transmembrane region" description="Helical" evidence="8">
    <location>
        <begin position="417"/>
        <end position="438"/>
    </location>
</feature>
<dbReference type="InterPro" id="IPR003445">
    <property type="entry name" value="Cat_transpt"/>
</dbReference>
<dbReference type="GO" id="GO:0030001">
    <property type="term" value="P:metal ion transport"/>
    <property type="evidence" value="ECO:0007669"/>
    <property type="project" value="UniProtKB-ARBA"/>
</dbReference>
<evidence type="ECO:0000256" key="6">
    <source>
        <dbReference type="ARBA" id="ARBA00023065"/>
    </source>
</evidence>
<feature type="transmembrane region" description="Helical" evidence="8">
    <location>
        <begin position="73"/>
        <end position="97"/>
    </location>
</feature>